<comment type="caution">
    <text evidence="4">The sequence shown here is derived from an EMBL/GenBank/DDBJ whole genome shotgun (WGS) entry which is preliminary data.</text>
</comment>
<dbReference type="SMART" id="SM00448">
    <property type="entry name" value="REC"/>
    <property type="match status" value="1"/>
</dbReference>
<dbReference type="InterPro" id="IPR001789">
    <property type="entry name" value="Sig_transdc_resp-reg_receiver"/>
</dbReference>
<keyword evidence="5" id="KW-1185">Reference proteome</keyword>
<reference evidence="4" key="1">
    <citation type="journal article" date="2014" name="Int. J. Syst. Evol. Microbiol.">
        <title>Complete genome sequence of Corynebacterium casei LMG S-19264T (=DSM 44701T), isolated from a smear-ripened cheese.</title>
        <authorList>
            <consortium name="US DOE Joint Genome Institute (JGI-PGF)"/>
            <person name="Walter F."/>
            <person name="Albersmeier A."/>
            <person name="Kalinowski J."/>
            <person name="Ruckert C."/>
        </authorList>
    </citation>
    <scope>NUCLEOTIDE SEQUENCE</scope>
    <source>
        <strain evidence="4">CGMCC 1.15763</strain>
    </source>
</reference>
<dbReference type="Pfam" id="PF00072">
    <property type="entry name" value="Response_reg"/>
    <property type="match status" value="1"/>
</dbReference>
<dbReference type="InterPro" id="IPR046947">
    <property type="entry name" value="LytR-like"/>
</dbReference>
<dbReference type="PANTHER" id="PTHR37299">
    <property type="entry name" value="TRANSCRIPTIONAL REGULATOR-RELATED"/>
    <property type="match status" value="1"/>
</dbReference>
<dbReference type="PANTHER" id="PTHR37299:SF1">
    <property type="entry name" value="STAGE 0 SPORULATION PROTEIN A HOMOLOG"/>
    <property type="match status" value="1"/>
</dbReference>
<dbReference type="Proteomes" id="UP000633278">
    <property type="component" value="Unassembled WGS sequence"/>
</dbReference>
<dbReference type="PROSITE" id="PS50930">
    <property type="entry name" value="HTH_LYTTR"/>
    <property type="match status" value="1"/>
</dbReference>
<dbReference type="Gene3D" id="3.40.50.2300">
    <property type="match status" value="1"/>
</dbReference>
<dbReference type="InterPro" id="IPR011006">
    <property type="entry name" value="CheY-like_superfamily"/>
</dbReference>
<dbReference type="GO" id="GO:0003677">
    <property type="term" value="F:DNA binding"/>
    <property type="evidence" value="ECO:0007669"/>
    <property type="project" value="UniProtKB-KW"/>
</dbReference>
<proteinExistence type="predicted"/>
<dbReference type="RefSeq" id="WP_188597402.1">
    <property type="nucleotide sequence ID" value="NZ_BMJW01000001.1"/>
</dbReference>
<dbReference type="SMART" id="SM00850">
    <property type="entry name" value="LytTR"/>
    <property type="match status" value="1"/>
</dbReference>
<dbReference type="AlphaFoldDB" id="A0A917HUR1"/>
<dbReference type="Pfam" id="PF04397">
    <property type="entry name" value="LytTR"/>
    <property type="match status" value="1"/>
</dbReference>
<evidence type="ECO:0000256" key="1">
    <source>
        <dbReference type="PROSITE-ProRule" id="PRU00169"/>
    </source>
</evidence>
<reference evidence="4" key="2">
    <citation type="submission" date="2020-09" db="EMBL/GenBank/DDBJ databases">
        <authorList>
            <person name="Sun Q."/>
            <person name="Zhou Y."/>
        </authorList>
    </citation>
    <scope>NUCLEOTIDE SEQUENCE</scope>
    <source>
        <strain evidence="4">CGMCC 1.15763</strain>
    </source>
</reference>
<evidence type="ECO:0000313" key="4">
    <source>
        <dbReference type="EMBL" id="GGG89111.1"/>
    </source>
</evidence>
<dbReference type="GO" id="GO:0000156">
    <property type="term" value="F:phosphorelay response regulator activity"/>
    <property type="evidence" value="ECO:0007669"/>
    <property type="project" value="InterPro"/>
</dbReference>
<gene>
    <name evidence="4" type="ORF">GCM10011416_01910</name>
</gene>
<feature type="domain" description="Response regulatory" evidence="2">
    <location>
        <begin position="5"/>
        <end position="118"/>
    </location>
</feature>
<dbReference type="Gene3D" id="2.40.50.1020">
    <property type="entry name" value="LytTr DNA-binding domain"/>
    <property type="match status" value="1"/>
</dbReference>
<evidence type="ECO:0000259" key="3">
    <source>
        <dbReference type="PROSITE" id="PS50930"/>
    </source>
</evidence>
<keyword evidence="1" id="KW-0597">Phosphoprotein</keyword>
<dbReference type="EMBL" id="BMJW01000001">
    <property type="protein sequence ID" value="GGG89111.1"/>
    <property type="molecule type" value="Genomic_DNA"/>
</dbReference>
<organism evidence="4 5">
    <name type="scientific">Polaribacter pacificus</name>
    <dbReference type="NCBI Taxonomy" id="1775173"/>
    <lineage>
        <taxon>Bacteria</taxon>
        <taxon>Pseudomonadati</taxon>
        <taxon>Bacteroidota</taxon>
        <taxon>Flavobacteriia</taxon>
        <taxon>Flavobacteriales</taxon>
        <taxon>Flavobacteriaceae</taxon>
    </lineage>
</organism>
<dbReference type="SUPFAM" id="SSF52172">
    <property type="entry name" value="CheY-like"/>
    <property type="match status" value="1"/>
</dbReference>
<sequence>MNTLNAIIIDDEINARENLVYLLSKFCPNVTVVSQAQNVDEAVVEIKKHQPQLVFLDIEMPQKNGFQLLNEFSTIDFQIIFVTAYDKYAVKAFEVAALDYLLKPIAIEKLVKAVKKATVLIDKSERNLRLALLNENKNKIKKIAIPYKSDYVMLNLVDILYIEADRMYSIIHVKENKKYIASKKLSYYENLLSFEEEFIRVHRSWIVNTSTIDFYSKKDKNIQLKNQFKIPISKSYKEEFETIFCS</sequence>
<evidence type="ECO:0000313" key="5">
    <source>
        <dbReference type="Proteomes" id="UP000633278"/>
    </source>
</evidence>
<name>A0A917HUR1_9FLAO</name>
<evidence type="ECO:0000259" key="2">
    <source>
        <dbReference type="PROSITE" id="PS50110"/>
    </source>
</evidence>
<protein>
    <submittedName>
        <fullName evidence="4">DNA-binding response regulator</fullName>
    </submittedName>
</protein>
<accession>A0A917HUR1</accession>
<keyword evidence="4" id="KW-0238">DNA-binding</keyword>
<feature type="domain" description="HTH LytTR-type" evidence="3">
    <location>
        <begin position="143"/>
        <end position="246"/>
    </location>
</feature>
<feature type="modified residue" description="4-aspartylphosphate" evidence="1">
    <location>
        <position position="57"/>
    </location>
</feature>
<dbReference type="InterPro" id="IPR007492">
    <property type="entry name" value="LytTR_DNA-bd_dom"/>
</dbReference>
<dbReference type="PROSITE" id="PS50110">
    <property type="entry name" value="RESPONSE_REGULATORY"/>
    <property type="match status" value="1"/>
</dbReference>